<dbReference type="Proteomes" id="UP000448867">
    <property type="component" value="Unassembled WGS sequence"/>
</dbReference>
<comment type="caution">
    <text evidence="8">The sequence shown here is derived from an EMBL/GenBank/DDBJ whole genome shotgun (WGS) entry which is preliminary data.</text>
</comment>
<evidence type="ECO:0000313" key="9">
    <source>
        <dbReference type="Proteomes" id="UP000448867"/>
    </source>
</evidence>
<keyword evidence="5 6" id="KW-0472">Membrane</keyword>
<organism evidence="8 9">
    <name type="scientific">Metabacillus lacus</name>
    <dbReference type="NCBI Taxonomy" id="1983721"/>
    <lineage>
        <taxon>Bacteria</taxon>
        <taxon>Bacillati</taxon>
        <taxon>Bacillota</taxon>
        <taxon>Bacilli</taxon>
        <taxon>Bacillales</taxon>
        <taxon>Bacillaceae</taxon>
        <taxon>Metabacillus</taxon>
    </lineage>
</organism>
<proteinExistence type="predicted"/>
<dbReference type="PANTHER" id="PTHR36115">
    <property type="entry name" value="PROLINE-RICH ANTIGEN HOMOLOG-RELATED"/>
    <property type="match status" value="1"/>
</dbReference>
<dbReference type="EMBL" id="WKKI01000007">
    <property type="protein sequence ID" value="MRX71725.1"/>
    <property type="molecule type" value="Genomic_DNA"/>
</dbReference>
<keyword evidence="4 6" id="KW-1133">Transmembrane helix</keyword>
<evidence type="ECO:0000256" key="5">
    <source>
        <dbReference type="ARBA" id="ARBA00023136"/>
    </source>
</evidence>
<keyword evidence="9" id="KW-1185">Reference proteome</keyword>
<feature type="transmembrane region" description="Helical" evidence="6">
    <location>
        <begin position="67"/>
        <end position="86"/>
    </location>
</feature>
<accession>A0A7X2IY00</accession>
<keyword evidence="3 6" id="KW-0812">Transmembrane</keyword>
<feature type="transmembrane region" description="Helical" evidence="6">
    <location>
        <begin position="33"/>
        <end position="55"/>
    </location>
</feature>
<dbReference type="RefSeq" id="WP_154306865.1">
    <property type="nucleotide sequence ID" value="NZ_WKKI01000007.1"/>
</dbReference>
<comment type="subcellular location">
    <subcellularLocation>
        <location evidence="1">Cell membrane</location>
        <topology evidence="1">Multi-pass membrane protein</topology>
    </subcellularLocation>
</comment>
<dbReference type="InterPro" id="IPR051791">
    <property type="entry name" value="Pra-immunoreactive"/>
</dbReference>
<dbReference type="AlphaFoldDB" id="A0A7X2IY00"/>
<evidence type="ECO:0000256" key="6">
    <source>
        <dbReference type="SAM" id="Phobius"/>
    </source>
</evidence>
<evidence type="ECO:0000256" key="2">
    <source>
        <dbReference type="ARBA" id="ARBA00022475"/>
    </source>
</evidence>
<dbReference type="PANTHER" id="PTHR36115:SF9">
    <property type="entry name" value="LMO1584 PROTEIN"/>
    <property type="match status" value="1"/>
</dbReference>
<evidence type="ECO:0000256" key="4">
    <source>
        <dbReference type="ARBA" id="ARBA00022989"/>
    </source>
</evidence>
<gene>
    <name evidence="8" type="ORF">GJU40_05990</name>
</gene>
<evidence type="ECO:0000313" key="8">
    <source>
        <dbReference type="EMBL" id="MRX71725.1"/>
    </source>
</evidence>
<dbReference type="InterPro" id="IPR010432">
    <property type="entry name" value="RDD"/>
</dbReference>
<evidence type="ECO:0000256" key="1">
    <source>
        <dbReference type="ARBA" id="ARBA00004651"/>
    </source>
</evidence>
<evidence type="ECO:0000256" key="3">
    <source>
        <dbReference type="ARBA" id="ARBA00022692"/>
    </source>
</evidence>
<feature type="domain" description="RDD" evidence="7">
    <location>
        <begin position="27"/>
        <end position="150"/>
    </location>
</feature>
<evidence type="ECO:0000259" key="7">
    <source>
        <dbReference type="Pfam" id="PF06271"/>
    </source>
</evidence>
<dbReference type="OrthoDB" id="9793824at2"/>
<name>A0A7X2IY00_9BACI</name>
<protein>
    <submittedName>
        <fullName evidence="8">RDD family protein</fullName>
    </submittedName>
</protein>
<keyword evidence="2" id="KW-1003">Cell membrane</keyword>
<reference evidence="8 9" key="1">
    <citation type="submission" date="2019-11" db="EMBL/GenBank/DDBJ databases">
        <title>Bacillus lacus genome.</title>
        <authorList>
            <person name="Allen C.J."/>
            <person name="Newman J.D."/>
        </authorList>
    </citation>
    <scope>NUCLEOTIDE SEQUENCE [LARGE SCALE GENOMIC DNA]</scope>
    <source>
        <strain evidence="8 9">KCTC 33946</strain>
    </source>
</reference>
<dbReference type="Pfam" id="PF06271">
    <property type="entry name" value="RDD"/>
    <property type="match status" value="1"/>
</dbReference>
<sequence>MDATVNEIKQEHPPVESRKIEYQEYFSGFWIRFWAYLLDLLIIMSINGILVNPVFRLAGWETSGNMFAPVSIIKAIVFFGYFVLLTKYLGQTLGKMTFGIRVVSLHPEGLSWKTILFRELVGRYISKTIFIGYIITAFTKKKQGLHDLFADTAVIHQDLYLKKETMIPASNTPQ</sequence>
<dbReference type="GO" id="GO:0005886">
    <property type="term" value="C:plasma membrane"/>
    <property type="evidence" value="ECO:0007669"/>
    <property type="project" value="UniProtKB-SubCell"/>
</dbReference>